<keyword evidence="8" id="KW-0963">Cytoplasm</keyword>
<dbReference type="InterPro" id="IPR002504">
    <property type="entry name" value="NADK"/>
</dbReference>
<dbReference type="PANTHER" id="PTHR20275">
    <property type="entry name" value="NAD KINASE"/>
    <property type="match status" value="1"/>
</dbReference>
<keyword evidence="1 8" id="KW-0808">Transferase</keyword>
<feature type="binding site" evidence="8">
    <location>
        <begin position="122"/>
        <end position="123"/>
    </location>
    <ligand>
        <name>NAD(+)</name>
        <dbReference type="ChEBI" id="CHEBI:57540"/>
    </ligand>
</feature>
<keyword evidence="3 8" id="KW-0418">Kinase</keyword>
<protein>
    <recommendedName>
        <fullName evidence="8">NAD kinase</fullName>
        <ecNumber evidence="8">2.7.1.23</ecNumber>
    </recommendedName>
    <alternativeName>
        <fullName evidence="8">ATP-dependent NAD kinase</fullName>
    </alternativeName>
</protein>
<dbReference type="SUPFAM" id="SSF111331">
    <property type="entry name" value="NAD kinase/diacylglycerol kinase-like"/>
    <property type="match status" value="1"/>
</dbReference>
<comment type="function">
    <text evidence="8">Involved in the regulation of the intracellular balance of NAD and NADP, and is a key enzyme in the biosynthesis of NADP. Catalyzes specifically the phosphorylation on 2'-hydroxyl of the adenosine moiety of NAD to yield NADP.</text>
</comment>
<keyword evidence="5 8" id="KW-0521">NADP</keyword>
<dbReference type="InterPro" id="IPR017437">
    <property type="entry name" value="ATP-NAD_kinase_PpnK-typ_C"/>
</dbReference>
<dbReference type="Pfam" id="PF01513">
    <property type="entry name" value="NAD_kinase"/>
    <property type="match status" value="1"/>
</dbReference>
<evidence type="ECO:0000256" key="1">
    <source>
        <dbReference type="ARBA" id="ARBA00022679"/>
    </source>
</evidence>
<feature type="binding site" evidence="8">
    <location>
        <position position="185"/>
    </location>
    <ligand>
        <name>NAD(+)</name>
        <dbReference type="ChEBI" id="CHEBI:57540"/>
    </ligand>
</feature>
<proteinExistence type="inferred from homology"/>
<comment type="similarity">
    <text evidence="8">Belongs to the NAD kinase family.</text>
</comment>
<evidence type="ECO:0000256" key="8">
    <source>
        <dbReference type="HAMAP-Rule" id="MF_00361"/>
    </source>
</evidence>
<comment type="caution">
    <text evidence="9">The sequence shown here is derived from an EMBL/GenBank/DDBJ whole genome shotgun (WGS) entry which is preliminary data.</text>
</comment>
<evidence type="ECO:0000313" key="9">
    <source>
        <dbReference type="EMBL" id="MFD1799745.1"/>
    </source>
</evidence>
<dbReference type="HAMAP" id="MF_00361">
    <property type="entry name" value="NAD_kinase"/>
    <property type="match status" value="1"/>
</dbReference>
<keyword evidence="10" id="KW-1185">Reference proteome</keyword>
<accession>A0ABW4NMT1</accession>
<dbReference type="EC" id="2.7.1.23" evidence="8"/>
<dbReference type="NCBIfam" id="NF003424">
    <property type="entry name" value="PRK04885.1"/>
    <property type="match status" value="1"/>
</dbReference>
<dbReference type="Proteomes" id="UP001597285">
    <property type="component" value="Unassembled WGS sequence"/>
</dbReference>
<organism evidence="9 10">
    <name type="scientific">Carnobacterium antarcticum</name>
    <dbReference type="NCBI Taxonomy" id="2126436"/>
    <lineage>
        <taxon>Bacteria</taxon>
        <taxon>Bacillati</taxon>
        <taxon>Bacillota</taxon>
        <taxon>Bacilli</taxon>
        <taxon>Lactobacillales</taxon>
        <taxon>Carnobacteriaceae</taxon>
        <taxon>Carnobacterium</taxon>
    </lineage>
</organism>
<dbReference type="Gene3D" id="2.60.200.30">
    <property type="entry name" value="Probable inorganic polyphosphate/atp-NAD kinase, domain 2"/>
    <property type="match status" value="1"/>
</dbReference>
<feature type="active site" description="Proton acceptor" evidence="8">
    <location>
        <position position="45"/>
    </location>
</feature>
<dbReference type="Gene3D" id="3.40.50.10330">
    <property type="entry name" value="Probable inorganic polyphosphate/atp-NAD kinase, domain 1"/>
    <property type="match status" value="1"/>
</dbReference>
<evidence type="ECO:0000256" key="6">
    <source>
        <dbReference type="ARBA" id="ARBA00023027"/>
    </source>
</evidence>
<reference evidence="10" key="1">
    <citation type="journal article" date="2019" name="Int. J. Syst. Evol. Microbiol.">
        <title>The Global Catalogue of Microorganisms (GCM) 10K type strain sequencing project: providing services to taxonomists for standard genome sequencing and annotation.</title>
        <authorList>
            <consortium name="The Broad Institute Genomics Platform"/>
            <consortium name="The Broad Institute Genome Sequencing Center for Infectious Disease"/>
            <person name="Wu L."/>
            <person name="Ma J."/>
        </authorList>
    </citation>
    <scope>NUCLEOTIDE SEQUENCE [LARGE SCALE GENOMIC DNA]</scope>
    <source>
        <strain evidence="10">KCTC 42143</strain>
    </source>
</reference>
<feature type="binding site" evidence="8">
    <location>
        <begin position="161"/>
        <end position="166"/>
    </location>
    <ligand>
        <name>NAD(+)</name>
        <dbReference type="ChEBI" id="CHEBI:57540"/>
    </ligand>
</feature>
<keyword evidence="2 8" id="KW-0547">Nucleotide-binding</keyword>
<dbReference type="RefSeq" id="WP_058918089.1">
    <property type="nucleotide sequence ID" value="NZ_JBHSQC010000025.1"/>
</dbReference>
<dbReference type="EMBL" id="JBHUFF010000013">
    <property type="protein sequence ID" value="MFD1799745.1"/>
    <property type="molecule type" value="Genomic_DNA"/>
</dbReference>
<feature type="binding site" evidence="8">
    <location>
        <position position="150"/>
    </location>
    <ligand>
        <name>NAD(+)</name>
        <dbReference type="ChEBI" id="CHEBI:57540"/>
    </ligand>
</feature>
<dbReference type="InterPro" id="IPR017438">
    <property type="entry name" value="ATP-NAD_kinase_N"/>
</dbReference>
<feature type="binding site" evidence="8">
    <location>
        <begin position="45"/>
        <end position="46"/>
    </location>
    <ligand>
        <name>NAD(+)</name>
        <dbReference type="ChEBI" id="CHEBI:57540"/>
    </ligand>
</feature>
<dbReference type="InterPro" id="IPR016064">
    <property type="entry name" value="NAD/diacylglycerol_kinase_sf"/>
</dbReference>
<dbReference type="GO" id="GO:0003951">
    <property type="term" value="F:NAD+ kinase activity"/>
    <property type="evidence" value="ECO:0007669"/>
    <property type="project" value="UniProtKB-EC"/>
</dbReference>
<evidence type="ECO:0000256" key="7">
    <source>
        <dbReference type="ARBA" id="ARBA00047925"/>
    </source>
</evidence>
<evidence type="ECO:0000313" key="10">
    <source>
        <dbReference type="Proteomes" id="UP001597285"/>
    </source>
</evidence>
<comment type="subcellular location">
    <subcellularLocation>
        <location evidence="8">Cytoplasm</location>
    </subcellularLocation>
</comment>
<evidence type="ECO:0000256" key="2">
    <source>
        <dbReference type="ARBA" id="ARBA00022741"/>
    </source>
</evidence>
<comment type="cofactor">
    <cofactor evidence="8">
        <name>a divalent metal cation</name>
        <dbReference type="ChEBI" id="CHEBI:60240"/>
    </cofactor>
</comment>
<comment type="catalytic activity">
    <reaction evidence="7 8">
        <text>NAD(+) + ATP = ADP + NADP(+) + H(+)</text>
        <dbReference type="Rhea" id="RHEA:18629"/>
        <dbReference type="ChEBI" id="CHEBI:15378"/>
        <dbReference type="ChEBI" id="CHEBI:30616"/>
        <dbReference type="ChEBI" id="CHEBI:57540"/>
        <dbReference type="ChEBI" id="CHEBI:58349"/>
        <dbReference type="ChEBI" id="CHEBI:456216"/>
        <dbReference type="EC" id="2.7.1.23"/>
    </reaction>
</comment>
<name>A0ABW4NMT1_9LACT</name>
<evidence type="ECO:0000256" key="3">
    <source>
        <dbReference type="ARBA" id="ARBA00022777"/>
    </source>
</evidence>
<dbReference type="Pfam" id="PF20143">
    <property type="entry name" value="NAD_kinase_C"/>
    <property type="match status" value="1"/>
</dbReference>
<dbReference type="PANTHER" id="PTHR20275:SF0">
    <property type="entry name" value="NAD KINASE"/>
    <property type="match status" value="1"/>
</dbReference>
<sequence length="270" mass="30703">MKIAIVHNNNESSITLAGELRLLLKKAALKIDERHPDLVITIGGDGTLLSAFHRYAHMLDRVRFVGVHTGHLGFYTDWRDYELSELVTSLIHDKGESISYPLLDVRATYQGRKEPSHFLALNESTMKRVDGTMVCDVFIKDELFERFRGDGICISTPTGSTGYNKSVGGAIIHPRLEAMQLAEIASINNRVFRTLSSPMIVAPDEWIRIKPITTDGFVLTIDQLSSSEKNIIDLQYRIAKERIHFARYRHTHFWSRVEDAFIGAKNKYEI</sequence>
<keyword evidence="6 8" id="KW-0520">NAD</keyword>
<comment type="caution">
    <text evidence="8">Lacks conserved residue(s) required for the propagation of feature annotation.</text>
</comment>
<gene>
    <name evidence="8" type="primary">nadK</name>
    <name evidence="9" type="ORF">ACFSBK_07745</name>
</gene>
<evidence type="ECO:0000256" key="5">
    <source>
        <dbReference type="ARBA" id="ARBA00022857"/>
    </source>
</evidence>
<feature type="binding site" evidence="8">
    <location>
        <position position="148"/>
    </location>
    <ligand>
        <name>NAD(+)</name>
        <dbReference type="ChEBI" id="CHEBI:57540"/>
    </ligand>
</feature>
<keyword evidence="4 8" id="KW-0067">ATP-binding</keyword>
<evidence type="ECO:0000256" key="4">
    <source>
        <dbReference type="ARBA" id="ARBA00022840"/>
    </source>
</evidence>